<reference evidence="1 2" key="1">
    <citation type="journal article" date="2023" name="Plants (Basel)">
        <title>Bridging the Gap: Combining Genomics and Transcriptomics Approaches to Understand Stylosanthes scabra, an Orphan Legume from the Brazilian Caatinga.</title>
        <authorList>
            <person name="Ferreira-Neto J.R.C."/>
            <person name="da Silva M.D."/>
            <person name="Binneck E."/>
            <person name="de Melo N.F."/>
            <person name="da Silva R.H."/>
            <person name="de Melo A.L.T.M."/>
            <person name="Pandolfi V."/>
            <person name="Bustamante F.O."/>
            <person name="Brasileiro-Vidal A.C."/>
            <person name="Benko-Iseppon A.M."/>
        </authorList>
    </citation>
    <scope>NUCLEOTIDE SEQUENCE [LARGE SCALE GENOMIC DNA]</scope>
    <source>
        <tissue evidence="1">Leaves</tissue>
    </source>
</reference>
<accession>A0ABU6THG5</accession>
<dbReference type="EMBL" id="JASCZI010090878">
    <property type="protein sequence ID" value="MED6147413.1"/>
    <property type="molecule type" value="Genomic_DNA"/>
</dbReference>
<comment type="caution">
    <text evidence="1">The sequence shown here is derived from an EMBL/GenBank/DDBJ whole genome shotgun (WGS) entry which is preliminary data.</text>
</comment>
<name>A0ABU6THG5_9FABA</name>
<dbReference type="Proteomes" id="UP001341840">
    <property type="component" value="Unassembled WGS sequence"/>
</dbReference>
<proteinExistence type="predicted"/>
<gene>
    <name evidence="1" type="ORF">PIB30_043807</name>
</gene>
<keyword evidence="2" id="KW-1185">Reference proteome</keyword>
<organism evidence="1 2">
    <name type="scientific">Stylosanthes scabra</name>
    <dbReference type="NCBI Taxonomy" id="79078"/>
    <lineage>
        <taxon>Eukaryota</taxon>
        <taxon>Viridiplantae</taxon>
        <taxon>Streptophyta</taxon>
        <taxon>Embryophyta</taxon>
        <taxon>Tracheophyta</taxon>
        <taxon>Spermatophyta</taxon>
        <taxon>Magnoliopsida</taxon>
        <taxon>eudicotyledons</taxon>
        <taxon>Gunneridae</taxon>
        <taxon>Pentapetalae</taxon>
        <taxon>rosids</taxon>
        <taxon>fabids</taxon>
        <taxon>Fabales</taxon>
        <taxon>Fabaceae</taxon>
        <taxon>Papilionoideae</taxon>
        <taxon>50 kb inversion clade</taxon>
        <taxon>dalbergioids sensu lato</taxon>
        <taxon>Dalbergieae</taxon>
        <taxon>Pterocarpus clade</taxon>
        <taxon>Stylosanthes</taxon>
    </lineage>
</organism>
<protein>
    <submittedName>
        <fullName evidence="1">Uncharacterized protein</fullName>
    </submittedName>
</protein>
<sequence>MDAIRKQASKLREQVARQQQAILRLLGQISNEPLMTDESELECDEKLRKSYNSTKTAKHFQRHIVRGIEGWLSFGNYY</sequence>
<evidence type="ECO:0000313" key="2">
    <source>
        <dbReference type="Proteomes" id="UP001341840"/>
    </source>
</evidence>
<evidence type="ECO:0000313" key="1">
    <source>
        <dbReference type="EMBL" id="MED6147413.1"/>
    </source>
</evidence>